<evidence type="ECO:0000313" key="3">
    <source>
        <dbReference type="Proteomes" id="UP000789375"/>
    </source>
</evidence>
<feature type="signal peptide" evidence="1">
    <location>
        <begin position="1"/>
        <end position="20"/>
    </location>
</feature>
<dbReference type="AlphaFoldDB" id="A0A9N9D595"/>
<keyword evidence="1" id="KW-0732">Signal</keyword>
<feature type="chain" id="PRO_5040325707" evidence="1">
    <location>
        <begin position="21"/>
        <end position="122"/>
    </location>
</feature>
<gene>
    <name evidence="2" type="ORF">FMOSSE_LOCUS10105</name>
</gene>
<name>A0A9N9D595_FUNMO</name>
<reference evidence="2" key="1">
    <citation type="submission" date="2021-06" db="EMBL/GenBank/DDBJ databases">
        <authorList>
            <person name="Kallberg Y."/>
            <person name="Tangrot J."/>
            <person name="Rosling A."/>
        </authorList>
    </citation>
    <scope>NUCLEOTIDE SEQUENCE</scope>
    <source>
        <strain evidence="2">87-6 pot B 2015</strain>
    </source>
</reference>
<comment type="caution">
    <text evidence="2">The sequence shown here is derived from an EMBL/GenBank/DDBJ whole genome shotgun (WGS) entry which is preliminary data.</text>
</comment>
<sequence>MKFLSIITILLVLTIAIAQAIPATKRKAGSKVIPLGVSFEDSYQLINTQSKNATSKFEKKIASFKTEIPKAAKEDQTDEKTVKWLLAWNEKYEKLVDELGVTNKKLDASIAKLHKKLKALKE</sequence>
<evidence type="ECO:0000313" key="2">
    <source>
        <dbReference type="EMBL" id="CAG8623350.1"/>
    </source>
</evidence>
<proteinExistence type="predicted"/>
<dbReference type="EMBL" id="CAJVPP010003204">
    <property type="protein sequence ID" value="CAG8623350.1"/>
    <property type="molecule type" value="Genomic_DNA"/>
</dbReference>
<evidence type="ECO:0000256" key="1">
    <source>
        <dbReference type="SAM" id="SignalP"/>
    </source>
</evidence>
<accession>A0A9N9D595</accession>
<keyword evidence="3" id="KW-1185">Reference proteome</keyword>
<protein>
    <submittedName>
        <fullName evidence="2">3944_t:CDS:1</fullName>
    </submittedName>
</protein>
<organism evidence="2 3">
    <name type="scientific">Funneliformis mosseae</name>
    <name type="common">Endomycorrhizal fungus</name>
    <name type="synonym">Glomus mosseae</name>
    <dbReference type="NCBI Taxonomy" id="27381"/>
    <lineage>
        <taxon>Eukaryota</taxon>
        <taxon>Fungi</taxon>
        <taxon>Fungi incertae sedis</taxon>
        <taxon>Mucoromycota</taxon>
        <taxon>Glomeromycotina</taxon>
        <taxon>Glomeromycetes</taxon>
        <taxon>Glomerales</taxon>
        <taxon>Glomeraceae</taxon>
        <taxon>Funneliformis</taxon>
    </lineage>
</organism>
<dbReference type="Proteomes" id="UP000789375">
    <property type="component" value="Unassembled WGS sequence"/>
</dbReference>